<protein>
    <recommendedName>
        <fullName evidence="1">SMP-30/Gluconolactonase/LRE-like region domain-containing protein</fullName>
    </recommendedName>
</protein>
<name>A0A6A3MBK5_9STRA</name>
<dbReference type="EMBL" id="QXFZ01000112">
    <property type="protein sequence ID" value="KAE9132514.1"/>
    <property type="molecule type" value="Genomic_DNA"/>
</dbReference>
<evidence type="ECO:0000313" key="13">
    <source>
        <dbReference type="Proteomes" id="UP000433483"/>
    </source>
</evidence>
<keyword evidence="13" id="KW-1185">Reference proteome</keyword>
<dbReference type="Proteomes" id="UP000437068">
    <property type="component" value="Unassembled WGS sequence"/>
</dbReference>
<evidence type="ECO:0000313" key="5">
    <source>
        <dbReference type="EMBL" id="KAE9132514.1"/>
    </source>
</evidence>
<evidence type="ECO:0000313" key="21">
    <source>
        <dbReference type="Proteomes" id="UP000488956"/>
    </source>
</evidence>
<evidence type="ECO:0000313" key="19">
    <source>
        <dbReference type="Proteomes" id="UP000476176"/>
    </source>
</evidence>
<evidence type="ECO:0000313" key="6">
    <source>
        <dbReference type="EMBL" id="KAE9153131.1"/>
    </source>
</evidence>
<dbReference type="AlphaFoldDB" id="A0A6A3MBK5"/>
<dbReference type="Proteomes" id="UP000476176">
    <property type="component" value="Unassembled WGS sequence"/>
</dbReference>
<dbReference type="EMBL" id="QXGD01000128">
    <property type="protein sequence ID" value="KAE9251631.1"/>
    <property type="molecule type" value="Genomic_DNA"/>
</dbReference>
<dbReference type="EMBL" id="QXGE01000102">
    <property type="protein sequence ID" value="KAE9324735.1"/>
    <property type="molecule type" value="Genomic_DNA"/>
</dbReference>
<evidence type="ECO:0000313" key="14">
    <source>
        <dbReference type="Proteomes" id="UP000437068"/>
    </source>
</evidence>
<dbReference type="Proteomes" id="UP000488956">
    <property type="component" value="Unassembled WGS sequence"/>
</dbReference>
<dbReference type="Proteomes" id="UP000429523">
    <property type="component" value="Unassembled WGS sequence"/>
</dbReference>
<dbReference type="Proteomes" id="UP000441208">
    <property type="component" value="Unassembled WGS sequence"/>
</dbReference>
<evidence type="ECO:0000313" key="18">
    <source>
        <dbReference type="Proteomes" id="UP000460718"/>
    </source>
</evidence>
<evidence type="ECO:0000313" key="3">
    <source>
        <dbReference type="EMBL" id="KAE9025613.1"/>
    </source>
</evidence>
<dbReference type="Pfam" id="PF08450">
    <property type="entry name" value="SGL"/>
    <property type="match status" value="1"/>
</dbReference>
<organism evidence="3 18">
    <name type="scientific">Phytophthora fragariae</name>
    <dbReference type="NCBI Taxonomy" id="53985"/>
    <lineage>
        <taxon>Eukaryota</taxon>
        <taxon>Sar</taxon>
        <taxon>Stramenopiles</taxon>
        <taxon>Oomycota</taxon>
        <taxon>Peronosporomycetes</taxon>
        <taxon>Peronosporales</taxon>
        <taxon>Peronosporaceae</taxon>
        <taxon>Phytophthora</taxon>
    </lineage>
</organism>
<dbReference type="EMBL" id="QXGB01000101">
    <property type="protein sequence ID" value="KAE9230496.1"/>
    <property type="molecule type" value="Genomic_DNA"/>
</dbReference>
<accession>A0A6A3MBK5</accession>
<evidence type="ECO:0000313" key="11">
    <source>
        <dbReference type="EMBL" id="KAE9357211.1"/>
    </source>
</evidence>
<evidence type="ECO:0000313" key="8">
    <source>
        <dbReference type="EMBL" id="KAE9250314.1"/>
    </source>
</evidence>
<dbReference type="Gene3D" id="2.120.10.30">
    <property type="entry name" value="TolB, C-terminal domain"/>
    <property type="match status" value="1"/>
</dbReference>
<feature type="domain" description="SMP-30/Gluconolactonase/LRE-like region" evidence="1">
    <location>
        <begin position="26"/>
        <end position="266"/>
    </location>
</feature>
<dbReference type="Proteomes" id="UP000460718">
    <property type="component" value="Unassembled WGS sequence"/>
</dbReference>
<dbReference type="OrthoDB" id="423498at2759"/>
<dbReference type="InterPro" id="IPR013658">
    <property type="entry name" value="SGL"/>
</dbReference>
<evidence type="ECO:0000313" key="2">
    <source>
        <dbReference type="EMBL" id="KAE8946356.1"/>
    </source>
</evidence>
<dbReference type="Proteomes" id="UP000486351">
    <property type="component" value="Unassembled WGS sequence"/>
</dbReference>
<dbReference type="Proteomes" id="UP000433483">
    <property type="component" value="Unassembled WGS sequence"/>
</dbReference>
<gene>
    <name evidence="10" type="ORF">PF001_g3286</name>
    <name evidence="9" type="ORF">PF002_g4208</name>
    <name evidence="8" type="ORF">PF004_g3000</name>
    <name evidence="7" type="ORF">PF005_g3454</name>
    <name evidence="6" type="ORF">PF006_g2727</name>
    <name evidence="5" type="ORF">PF007_g3693</name>
    <name evidence="11" type="ORF">PF008_g3256</name>
    <name evidence="2" type="ORF">PF009_g4014</name>
    <name evidence="4" type="ORF">PF010_g3355</name>
    <name evidence="3" type="ORF">PF011_g2952</name>
</gene>
<dbReference type="EMBL" id="QXGC01000091">
    <property type="protein sequence ID" value="KAE9250314.1"/>
    <property type="molecule type" value="Genomic_DNA"/>
</dbReference>
<evidence type="ECO:0000313" key="4">
    <source>
        <dbReference type="EMBL" id="KAE9131967.1"/>
    </source>
</evidence>
<dbReference type="InterPro" id="IPR051262">
    <property type="entry name" value="SMP-30/CGR1_Lactonase"/>
</dbReference>
<evidence type="ECO:0000259" key="1">
    <source>
        <dbReference type="Pfam" id="PF08450"/>
    </source>
</evidence>
<evidence type="ECO:0000313" key="15">
    <source>
        <dbReference type="Proteomes" id="UP000440367"/>
    </source>
</evidence>
<evidence type="ECO:0000313" key="7">
    <source>
        <dbReference type="EMBL" id="KAE9230496.1"/>
    </source>
</evidence>
<dbReference type="PANTHER" id="PTHR47572">
    <property type="entry name" value="LIPOPROTEIN-RELATED"/>
    <property type="match status" value="1"/>
</dbReference>
<dbReference type="Proteomes" id="UP000440732">
    <property type="component" value="Unassembled WGS sequence"/>
</dbReference>
<dbReference type="EMBL" id="QXFX01000103">
    <property type="protein sequence ID" value="KAE9131967.1"/>
    <property type="molecule type" value="Genomic_DNA"/>
</dbReference>
<proteinExistence type="predicted"/>
<dbReference type="EMBL" id="QXGF01000121">
    <property type="protein sequence ID" value="KAE8946356.1"/>
    <property type="molecule type" value="Genomic_DNA"/>
</dbReference>
<evidence type="ECO:0000313" key="10">
    <source>
        <dbReference type="EMBL" id="KAE9324735.1"/>
    </source>
</evidence>
<evidence type="ECO:0000313" key="16">
    <source>
        <dbReference type="Proteomes" id="UP000440732"/>
    </source>
</evidence>
<evidence type="ECO:0000313" key="17">
    <source>
        <dbReference type="Proteomes" id="UP000441208"/>
    </source>
</evidence>
<sequence>MVAMDVIPCRGGKICSPFVARDEAGSDAIYYVSAETGEVFQYQPPDVHTAVVFSGGEPFGAQFDRRGRLHVADCAHAAILRVDNAAQPGVMVKAYEDRAFRGPNGIAFAPDDTLFFTDSGPLGETTLEKPRGSVFCIASSSSGGQVLRPIVMECLAHPWGVAVSLDTGALFVAETMRNRVLRLQQRPSNAYHASVFYQFSGGMGPSGVACAADGTLYVGHYDFSVAGTTSNGKISVIGSDGILKQTMEIPGTEITGVCLSADESYVIVTEASTNSIHRLPIR</sequence>
<comment type="caution">
    <text evidence="3">The sequence shown here is derived from an EMBL/GenBank/DDBJ whole genome shotgun (WGS) entry which is preliminary data.</text>
</comment>
<dbReference type="EMBL" id="QXFY01000098">
    <property type="protein sequence ID" value="KAE9357211.1"/>
    <property type="molecule type" value="Genomic_DNA"/>
</dbReference>
<dbReference type="EMBL" id="QXGA01000080">
    <property type="protein sequence ID" value="KAE9153131.1"/>
    <property type="molecule type" value="Genomic_DNA"/>
</dbReference>
<dbReference type="InterPro" id="IPR011042">
    <property type="entry name" value="6-blade_b-propeller_TolB-like"/>
</dbReference>
<dbReference type="EMBL" id="QXFW01000093">
    <property type="protein sequence ID" value="KAE9025613.1"/>
    <property type="molecule type" value="Genomic_DNA"/>
</dbReference>
<dbReference type="Proteomes" id="UP000440367">
    <property type="component" value="Unassembled WGS sequence"/>
</dbReference>
<reference evidence="18 19" key="1">
    <citation type="submission" date="2018-09" db="EMBL/GenBank/DDBJ databases">
        <title>Genomic investigation of the strawberry pathogen Phytophthora fragariae indicates pathogenicity is determined by transcriptional variation in three key races.</title>
        <authorList>
            <person name="Adams T.M."/>
            <person name="Armitage A.D."/>
            <person name="Sobczyk M.K."/>
            <person name="Bates H.J."/>
            <person name="Dunwell J.M."/>
            <person name="Nellist C.F."/>
            <person name="Harrison R.J."/>
        </authorList>
    </citation>
    <scope>NUCLEOTIDE SEQUENCE [LARGE SCALE GENOMIC DNA]</scope>
    <source>
        <strain evidence="10 14">A4</strain>
        <strain evidence="9 15">BC-1</strain>
        <strain evidence="8 19">BC-23</strain>
        <strain evidence="7 13">NOV-27</strain>
        <strain evidence="6 16">NOV-5</strain>
        <strain evidence="5 17">NOV-71</strain>
        <strain evidence="11 20">NOV-77</strain>
        <strain evidence="2 12">NOV-9</strain>
        <strain evidence="4 21">ONT-3</strain>
        <strain evidence="3 18">SCRP245</strain>
    </source>
</reference>
<evidence type="ECO:0000313" key="12">
    <source>
        <dbReference type="Proteomes" id="UP000429523"/>
    </source>
</evidence>
<evidence type="ECO:0000313" key="9">
    <source>
        <dbReference type="EMBL" id="KAE9251631.1"/>
    </source>
</evidence>
<evidence type="ECO:0000313" key="20">
    <source>
        <dbReference type="Proteomes" id="UP000486351"/>
    </source>
</evidence>
<dbReference type="SUPFAM" id="SSF63829">
    <property type="entry name" value="Calcium-dependent phosphotriesterase"/>
    <property type="match status" value="1"/>
</dbReference>
<dbReference type="PANTHER" id="PTHR47572:SF5">
    <property type="entry name" value="BLR2277 PROTEIN"/>
    <property type="match status" value="1"/>
</dbReference>